<keyword evidence="2" id="KW-1185">Reference proteome</keyword>
<proteinExistence type="predicted"/>
<dbReference type="AlphaFoldDB" id="A0A5J4LIK4"/>
<evidence type="ECO:0000313" key="1">
    <source>
        <dbReference type="EMBL" id="GES30055.1"/>
    </source>
</evidence>
<name>A0A5J4LIK4_9ACTN</name>
<sequence length="66" mass="7410">MRDRFPCDCRPDGGGGKETVLKILLRSIRDRWKERWSPEITAPRVSACVAVVMLALAVADRVSKLL</sequence>
<dbReference type="EMBL" id="BLAG01000007">
    <property type="protein sequence ID" value="GES30055.1"/>
    <property type="molecule type" value="Genomic_DNA"/>
</dbReference>
<dbReference type="Proteomes" id="UP000325598">
    <property type="component" value="Unassembled WGS sequence"/>
</dbReference>
<evidence type="ECO:0000313" key="2">
    <source>
        <dbReference type="Proteomes" id="UP000325598"/>
    </source>
</evidence>
<reference evidence="1 2" key="1">
    <citation type="submission" date="2019-10" db="EMBL/GenBank/DDBJ databases">
        <title>Whole genome shotgun sequence of Streptomyces angustmyceticus NBRC 3934.</title>
        <authorList>
            <person name="Hosoyama A."/>
            <person name="Ichikawa N."/>
            <person name="Kimura A."/>
            <person name="Kitahashi Y."/>
            <person name="Komaki H."/>
            <person name="Uohara A."/>
        </authorList>
    </citation>
    <scope>NUCLEOTIDE SEQUENCE [LARGE SCALE GENOMIC DNA]</scope>
    <source>
        <strain evidence="1 2">NBRC 3934</strain>
    </source>
</reference>
<gene>
    <name evidence="1" type="ORF">San01_25420</name>
</gene>
<comment type="caution">
    <text evidence="1">The sequence shown here is derived from an EMBL/GenBank/DDBJ whole genome shotgun (WGS) entry which is preliminary data.</text>
</comment>
<protein>
    <submittedName>
        <fullName evidence="1">Uncharacterized protein</fullName>
    </submittedName>
</protein>
<accession>A0A5J4LIK4</accession>
<organism evidence="1 2">
    <name type="scientific">Streptomyces angustmyceticus</name>
    <dbReference type="NCBI Taxonomy" id="285578"/>
    <lineage>
        <taxon>Bacteria</taxon>
        <taxon>Bacillati</taxon>
        <taxon>Actinomycetota</taxon>
        <taxon>Actinomycetes</taxon>
        <taxon>Kitasatosporales</taxon>
        <taxon>Streptomycetaceae</taxon>
        <taxon>Streptomyces</taxon>
    </lineage>
</organism>